<organism evidence="2 3">
    <name type="scientific">Candidatus Faecalibacterium gallistercoris</name>
    <dbReference type="NCBI Taxonomy" id="2838579"/>
    <lineage>
        <taxon>Bacteria</taxon>
        <taxon>Bacillati</taxon>
        <taxon>Bacillota</taxon>
        <taxon>Clostridia</taxon>
        <taxon>Eubacteriales</taxon>
        <taxon>Oscillospiraceae</taxon>
        <taxon>Faecalibacterium</taxon>
    </lineage>
</organism>
<sequence>MEKDPDSPSGYALRTGETGRKAAAAYQAIEDHVVGAYKKVETAFVDAFLEETDPSPKTAEGQQQTGGNHEKE</sequence>
<feature type="compositionally biased region" description="Polar residues" evidence="1">
    <location>
        <begin position="60"/>
        <end position="72"/>
    </location>
</feature>
<reference evidence="2" key="1">
    <citation type="journal article" date="2021" name="PeerJ">
        <title>Extensive microbial diversity within the chicken gut microbiome revealed by metagenomics and culture.</title>
        <authorList>
            <person name="Gilroy R."/>
            <person name="Ravi A."/>
            <person name="Getino M."/>
            <person name="Pursley I."/>
            <person name="Horton D.L."/>
            <person name="Alikhan N.F."/>
            <person name="Baker D."/>
            <person name="Gharbi K."/>
            <person name="Hall N."/>
            <person name="Watson M."/>
            <person name="Adriaenssens E.M."/>
            <person name="Foster-Nyarko E."/>
            <person name="Jarju S."/>
            <person name="Secka A."/>
            <person name="Antonio M."/>
            <person name="Oren A."/>
            <person name="Chaudhuri R.R."/>
            <person name="La Ragione R."/>
            <person name="Hildebrand F."/>
            <person name="Pallen M.J."/>
        </authorList>
    </citation>
    <scope>NUCLEOTIDE SEQUENCE</scope>
    <source>
        <strain evidence="2">ChiBcec16-3735</strain>
    </source>
</reference>
<evidence type="ECO:0000313" key="3">
    <source>
        <dbReference type="Proteomes" id="UP000824065"/>
    </source>
</evidence>
<proteinExistence type="predicted"/>
<gene>
    <name evidence="2" type="ORF">H9725_04390</name>
</gene>
<dbReference type="AlphaFoldDB" id="A0A9D2JM40"/>
<dbReference type="EMBL" id="DXBJ01000029">
    <property type="protein sequence ID" value="HIZ57807.1"/>
    <property type="molecule type" value="Genomic_DNA"/>
</dbReference>
<feature type="region of interest" description="Disordered" evidence="1">
    <location>
        <begin position="51"/>
        <end position="72"/>
    </location>
</feature>
<accession>A0A9D2JM40</accession>
<evidence type="ECO:0000256" key="1">
    <source>
        <dbReference type="SAM" id="MobiDB-lite"/>
    </source>
</evidence>
<dbReference type="Proteomes" id="UP000824065">
    <property type="component" value="Unassembled WGS sequence"/>
</dbReference>
<reference evidence="2" key="2">
    <citation type="submission" date="2021-04" db="EMBL/GenBank/DDBJ databases">
        <authorList>
            <person name="Gilroy R."/>
        </authorList>
    </citation>
    <scope>NUCLEOTIDE SEQUENCE</scope>
    <source>
        <strain evidence="2">ChiBcec16-3735</strain>
    </source>
</reference>
<evidence type="ECO:0000313" key="2">
    <source>
        <dbReference type="EMBL" id="HIZ57807.1"/>
    </source>
</evidence>
<comment type="caution">
    <text evidence="2">The sequence shown here is derived from an EMBL/GenBank/DDBJ whole genome shotgun (WGS) entry which is preliminary data.</text>
</comment>
<name>A0A9D2JM40_9FIRM</name>
<protein>
    <submittedName>
        <fullName evidence="2">Uncharacterized protein</fullName>
    </submittedName>
</protein>